<dbReference type="Gene3D" id="1.10.10.60">
    <property type="entry name" value="Homeodomain-like"/>
    <property type="match status" value="1"/>
</dbReference>
<dbReference type="InterPro" id="IPR044822">
    <property type="entry name" value="Myb_DNA-bind_4"/>
</dbReference>
<proteinExistence type="predicted"/>
<dbReference type="EMBL" id="LR862149">
    <property type="protein sequence ID" value="CAD1831370.1"/>
    <property type="molecule type" value="Genomic_DNA"/>
</dbReference>
<feature type="compositionally biased region" description="Low complexity" evidence="2">
    <location>
        <begin position="24"/>
        <end position="34"/>
    </location>
</feature>
<name>A0A6V7PKH9_ANACO</name>
<feature type="region of interest" description="Disordered" evidence="2">
    <location>
        <begin position="139"/>
        <end position="178"/>
    </location>
</feature>
<sequence length="294" mass="33312">MTATGTAAASMPPAAEQRRAHGGAAASSSSSSSALQKKGKWKTISRLMLERGGCRVSPQQCEDKFNDLNKRYKRLNDILGRGTSCRVVENPSLLDSLTHVTAKGKDDVRKILSSKHLFYREMCAYHNGQRIPSSACHAADVLHPPKPANDDHGQENDCDDDNNGDEDEDEDDDDEENEDGMMYIESGVEGFDADVGGIPPSELREWFKKRALQLLEERVGIEAEGFEIEKRRFKWQRFKSKKDRELERLRLENERMMLENERMLMLVRQKEFELNSNPEEASGGGYRMEVGRVQ</sequence>
<evidence type="ECO:0000313" key="4">
    <source>
        <dbReference type="EMBL" id="CAD1831370.1"/>
    </source>
</evidence>
<dbReference type="AlphaFoldDB" id="A0A6V7PKH9"/>
<feature type="compositionally biased region" description="Acidic residues" evidence="2">
    <location>
        <begin position="156"/>
        <end position="178"/>
    </location>
</feature>
<evidence type="ECO:0000256" key="2">
    <source>
        <dbReference type="SAM" id="MobiDB-lite"/>
    </source>
</evidence>
<feature type="region of interest" description="Disordered" evidence="2">
    <location>
        <begin position="1"/>
        <end position="39"/>
    </location>
</feature>
<protein>
    <recommendedName>
        <fullName evidence="3">Myb/SANT-like DNA-binding domain-containing protein</fullName>
    </recommendedName>
</protein>
<accession>A0A6V7PKH9</accession>
<evidence type="ECO:0000259" key="3">
    <source>
        <dbReference type="Pfam" id="PF13837"/>
    </source>
</evidence>
<gene>
    <name evidence="4" type="ORF">CB5_LOCUS14581</name>
</gene>
<organism evidence="4">
    <name type="scientific">Ananas comosus var. bracteatus</name>
    <name type="common">red pineapple</name>
    <dbReference type="NCBI Taxonomy" id="296719"/>
    <lineage>
        <taxon>Eukaryota</taxon>
        <taxon>Viridiplantae</taxon>
        <taxon>Streptophyta</taxon>
        <taxon>Embryophyta</taxon>
        <taxon>Tracheophyta</taxon>
        <taxon>Spermatophyta</taxon>
        <taxon>Magnoliopsida</taxon>
        <taxon>Liliopsida</taxon>
        <taxon>Poales</taxon>
        <taxon>Bromeliaceae</taxon>
        <taxon>Bromelioideae</taxon>
        <taxon>Ananas</taxon>
    </lineage>
</organism>
<feature type="coiled-coil region" evidence="1">
    <location>
        <begin position="239"/>
        <end position="266"/>
    </location>
</feature>
<reference evidence="4" key="1">
    <citation type="submission" date="2020-07" db="EMBL/GenBank/DDBJ databases">
        <authorList>
            <person name="Lin J."/>
        </authorList>
    </citation>
    <scope>NUCLEOTIDE SEQUENCE</scope>
</reference>
<dbReference type="PANTHER" id="PTHR46327">
    <property type="entry name" value="F16F4.11 PROTEIN-RELATED"/>
    <property type="match status" value="1"/>
</dbReference>
<keyword evidence="1" id="KW-0175">Coiled coil</keyword>
<dbReference type="Pfam" id="PF13837">
    <property type="entry name" value="Myb_DNA-bind_4"/>
    <property type="match status" value="1"/>
</dbReference>
<feature type="domain" description="Myb/SANT-like DNA-binding" evidence="3">
    <location>
        <begin position="33"/>
        <end position="89"/>
    </location>
</feature>
<dbReference type="PANTHER" id="PTHR46327:SF9">
    <property type="entry name" value="MYB_SANT-LIKE DNA-BINDING DOMAIN-CONTAINING PROTEIN"/>
    <property type="match status" value="1"/>
</dbReference>
<evidence type="ECO:0000256" key="1">
    <source>
        <dbReference type="SAM" id="Coils"/>
    </source>
</evidence>